<dbReference type="InterPro" id="IPR036641">
    <property type="entry name" value="HPT_dom_sf"/>
</dbReference>
<evidence type="ECO:0008006" key="3">
    <source>
        <dbReference type="Google" id="ProtNLM"/>
    </source>
</evidence>
<keyword evidence="2" id="KW-1185">Reference proteome</keyword>
<accession>A0ABW5B970</accession>
<gene>
    <name evidence="1" type="ORF">ACFSKV_06380</name>
</gene>
<name>A0ABW5B970_9BACT</name>
<protein>
    <recommendedName>
        <fullName evidence="3">Hpt domain-containing protein</fullName>
    </recommendedName>
</protein>
<evidence type="ECO:0000313" key="1">
    <source>
        <dbReference type="EMBL" id="MFD2201185.1"/>
    </source>
</evidence>
<reference evidence="2" key="1">
    <citation type="journal article" date="2019" name="Int. J. Syst. Evol. Microbiol.">
        <title>The Global Catalogue of Microorganisms (GCM) 10K type strain sequencing project: providing services to taxonomists for standard genome sequencing and annotation.</title>
        <authorList>
            <consortium name="The Broad Institute Genomics Platform"/>
            <consortium name="The Broad Institute Genome Sequencing Center for Infectious Disease"/>
            <person name="Wu L."/>
            <person name="Ma J."/>
        </authorList>
    </citation>
    <scope>NUCLEOTIDE SEQUENCE [LARGE SCALE GENOMIC DNA]</scope>
    <source>
        <strain evidence="2">KCTC 19812</strain>
    </source>
</reference>
<evidence type="ECO:0000313" key="2">
    <source>
        <dbReference type="Proteomes" id="UP001597414"/>
    </source>
</evidence>
<dbReference type="EMBL" id="JBHUIV010000010">
    <property type="protein sequence ID" value="MFD2201185.1"/>
    <property type="molecule type" value="Genomic_DNA"/>
</dbReference>
<sequence length="119" mass="13596">MQNTPPVNFDKIDEMTDGDADFKAELVSAIFNSLVELRDVYIQGASLENEDTIQEIRHKVKPSLALFEINELNELLNEGKELIEEKGFGPEFLQHLDRFLDVVQEVIDYVEPHVPKPGE</sequence>
<comment type="caution">
    <text evidence="1">The sequence shown here is derived from an EMBL/GenBank/DDBJ whole genome shotgun (WGS) entry which is preliminary data.</text>
</comment>
<dbReference type="Proteomes" id="UP001597414">
    <property type="component" value="Unassembled WGS sequence"/>
</dbReference>
<dbReference type="RefSeq" id="WP_380801094.1">
    <property type="nucleotide sequence ID" value="NZ_JBHUIV010000010.1"/>
</dbReference>
<organism evidence="1 2">
    <name type="scientific">Shivajiella indica</name>
    <dbReference type="NCBI Taxonomy" id="872115"/>
    <lineage>
        <taxon>Bacteria</taxon>
        <taxon>Pseudomonadati</taxon>
        <taxon>Bacteroidota</taxon>
        <taxon>Cytophagia</taxon>
        <taxon>Cytophagales</taxon>
        <taxon>Cyclobacteriaceae</taxon>
        <taxon>Shivajiella</taxon>
    </lineage>
</organism>
<dbReference type="Gene3D" id="1.20.120.160">
    <property type="entry name" value="HPT domain"/>
    <property type="match status" value="1"/>
</dbReference>
<proteinExistence type="predicted"/>
<dbReference type="SUPFAM" id="SSF47226">
    <property type="entry name" value="Histidine-containing phosphotransfer domain, HPT domain"/>
    <property type="match status" value="1"/>
</dbReference>